<evidence type="ECO:0000313" key="11">
    <source>
        <dbReference type="Proteomes" id="UP001501759"/>
    </source>
</evidence>
<keyword evidence="11" id="KW-1185">Reference proteome</keyword>
<dbReference type="PANTHER" id="PTHR33908">
    <property type="entry name" value="MANNOSYLTRANSFERASE YKCB-RELATED"/>
    <property type="match status" value="1"/>
</dbReference>
<feature type="transmembrane region" description="Helical" evidence="8">
    <location>
        <begin position="189"/>
        <end position="211"/>
    </location>
</feature>
<evidence type="ECO:0000256" key="6">
    <source>
        <dbReference type="ARBA" id="ARBA00022989"/>
    </source>
</evidence>
<dbReference type="Pfam" id="PF13231">
    <property type="entry name" value="PMT_2"/>
    <property type="match status" value="1"/>
</dbReference>
<feature type="transmembrane region" description="Helical" evidence="8">
    <location>
        <begin position="319"/>
        <end position="340"/>
    </location>
</feature>
<keyword evidence="7 8" id="KW-0472">Membrane</keyword>
<feature type="domain" description="Glycosyltransferase RgtA/B/C/D-like" evidence="9">
    <location>
        <begin position="93"/>
        <end position="226"/>
    </location>
</feature>
<reference evidence="11" key="1">
    <citation type="journal article" date="2019" name="Int. J. Syst. Evol. Microbiol.">
        <title>The Global Catalogue of Microorganisms (GCM) 10K type strain sequencing project: providing services to taxonomists for standard genome sequencing and annotation.</title>
        <authorList>
            <consortium name="The Broad Institute Genomics Platform"/>
            <consortium name="The Broad Institute Genome Sequencing Center for Infectious Disease"/>
            <person name="Wu L."/>
            <person name="Ma J."/>
        </authorList>
    </citation>
    <scope>NUCLEOTIDE SEQUENCE [LARGE SCALE GENOMIC DNA]</scope>
    <source>
        <strain evidence="11">JCM 18409</strain>
    </source>
</reference>
<feature type="transmembrane region" description="Helical" evidence="8">
    <location>
        <begin position="159"/>
        <end position="177"/>
    </location>
</feature>
<dbReference type="PANTHER" id="PTHR33908:SF3">
    <property type="entry name" value="UNDECAPRENYL PHOSPHATE-ALPHA-4-AMINO-4-DEOXY-L-ARABINOSE ARABINOSYL TRANSFERASE"/>
    <property type="match status" value="1"/>
</dbReference>
<comment type="subcellular location">
    <subcellularLocation>
        <location evidence="1">Cell membrane</location>
        <topology evidence="1">Multi-pass membrane protein</topology>
    </subcellularLocation>
</comment>
<evidence type="ECO:0000256" key="3">
    <source>
        <dbReference type="ARBA" id="ARBA00022676"/>
    </source>
</evidence>
<protein>
    <recommendedName>
        <fullName evidence="9">Glycosyltransferase RgtA/B/C/D-like domain-containing protein</fullName>
    </recommendedName>
</protein>
<keyword evidence="5 8" id="KW-0812">Transmembrane</keyword>
<organism evidence="10 11">
    <name type="scientific">Streptomyces siamensis</name>
    <dbReference type="NCBI Taxonomy" id="1274986"/>
    <lineage>
        <taxon>Bacteria</taxon>
        <taxon>Bacillati</taxon>
        <taxon>Actinomycetota</taxon>
        <taxon>Actinomycetes</taxon>
        <taxon>Kitasatosporales</taxon>
        <taxon>Streptomycetaceae</taxon>
        <taxon>Streptomyces</taxon>
    </lineage>
</organism>
<evidence type="ECO:0000256" key="5">
    <source>
        <dbReference type="ARBA" id="ARBA00022692"/>
    </source>
</evidence>
<comment type="caution">
    <text evidence="10">The sequence shown here is derived from an EMBL/GenBank/DDBJ whole genome shotgun (WGS) entry which is preliminary data.</text>
</comment>
<evidence type="ECO:0000259" key="9">
    <source>
        <dbReference type="Pfam" id="PF13231"/>
    </source>
</evidence>
<evidence type="ECO:0000313" key="10">
    <source>
        <dbReference type="EMBL" id="GAA5027056.1"/>
    </source>
</evidence>
<feature type="transmembrane region" description="Helical" evidence="8">
    <location>
        <begin position="271"/>
        <end position="289"/>
    </location>
</feature>
<accession>A0ABP9JCE8</accession>
<evidence type="ECO:0000256" key="7">
    <source>
        <dbReference type="ARBA" id="ARBA00023136"/>
    </source>
</evidence>
<dbReference type="InterPro" id="IPR050297">
    <property type="entry name" value="LipidA_mod_glycosyltrf_83"/>
</dbReference>
<name>A0ABP9JCE8_9ACTN</name>
<feature type="transmembrane region" description="Helical" evidence="8">
    <location>
        <begin position="361"/>
        <end position="382"/>
    </location>
</feature>
<keyword evidence="3" id="KW-0328">Glycosyltransferase</keyword>
<evidence type="ECO:0000256" key="1">
    <source>
        <dbReference type="ARBA" id="ARBA00004651"/>
    </source>
</evidence>
<feature type="transmembrane region" description="Helical" evidence="8">
    <location>
        <begin position="33"/>
        <end position="53"/>
    </location>
</feature>
<evidence type="ECO:0000256" key="8">
    <source>
        <dbReference type="SAM" id="Phobius"/>
    </source>
</evidence>
<sequence>MTSPSVALGGLPRDAAAGTAGATRGAVRGDRRVPLLVSGPPTVLALAVVLPGIGHRQLWRDEHATWWASTLSYPDLGRLTGHIDVVLTPFYVVMHLWTALAGTSPAALRLPGALAMAVSAGLLALLGRQLSDARTGLVAGLLFAVLPTVTRYGQEARPYAFAVLFALLATLVLLRALDRPSLGRWTLYALAVALTGFSHLVALSVLPAHAVAVVRARRAGDPIAHWAFGCATVLGTSAVVPMATEGAGQVGQIAWNNPVLSDLAEYPVELLGSWSAAVAVLGLGAVGLLTAGRRGAVPGVWALLPPVLTFVTSDRLHLFLPRYLLFTVPAWLLLAAAGAVRCADVVTGAARTGRRGRVTGALLLTGAVAGFAVQVWPAVLAARQDLPGEPDFAGAGRVVRAAQRPGDGILYSGVFGERKAMAYELRGGTGPDDVLARRTARQTGSYAAVECDVPADCLSGRRRLWLVSTGLGATRTPLRASTAAVLDERYRVVRTERLRHVTVQLLERRR</sequence>
<feature type="transmembrane region" description="Helical" evidence="8">
    <location>
        <begin position="223"/>
        <end position="243"/>
    </location>
</feature>
<dbReference type="InterPro" id="IPR038731">
    <property type="entry name" value="RgtA/B/C-like"/>
</dbReference>
<feature type="transmembrane region" description="Helical" evidence="8">
    <location>
        <begin position="107"/>
        <end position="127"/>
    </location>
</feature>
<proteinExistence type="predicted"/>
<evidence type="ECO:0000256" key="4">
    <source>
        <dbReference type="ARBA" id="ARBA00022679"/>
    </source>
</evidence>
<dbReference type="EMBL" id="BAABKB010000030">
    <property type="protein sequence ID" value="GAA5027056.1"/>
    <property type="molecule type" value="Genomic_DNA"/>
</dbReference>
<dbReference type="RefSeq" id="WP_345656205.1">
    <property type="nucleotide sequence ID" value="NZ_BAABKB010000030.1"/>
</dbReference>
<feature type="transmembrane region" description="Helical" evidence="8">
    <location>
        <begin position="296"/>
        <end position="313"/>
    </location>
</feature>
<dbReference type="Proteomes" id="UP001501759">
    <property type="component" value="Unassembled WGS sequence"/>
</dbReference>
<keyword evidence="4" id="KW-0808">Transferase</keyword>
<gene>
    <name evidence="10" type="ORF">GCM10023335_63400</name>
</gene>
<keyword evidence="2" id="KW-1003">Cell membrane</keyword>
<evidence type="ECO:0000256" key="2">
    <source>
        <dbReference type="ARBA" id="ARBA00022475"/>
    </source>
</evidence>
<keyword evidence="6 8" id="KW-1133">Transmembrane helix</keyword>